<dbReference type="RefSeq" id="WP_179975980.1">
    <property type="nucleotide sequence ID" value="NZ_CP049076.1"/>
</dbReference>
<dbReference type="Gene3D" id="1.10.260.40">
    <property type="entry name" value="lambda repressor-like DNA-binding domains"/>
    <property type="match status" value="1"/>
</dbReference>
<dbReference type="GO" id="GO:0003677">
    <property type="term" value="F:DNA binding"/>
    <property type="evidence" value="ECO:0007669"/>
    <property type="project" value="InterPro"/>
</dbReference>
<evidence type="ECO:0000259" key="1">
    <source>
        <dbReference type="Pfam" id="PF13443"/>
    </source>
</evidence>
<organism evidence="2 3">
    <name type="scientific">Candidatus Campylobacter infans</name>
    <dbReference type="NCBI Taxonomy" id="2561898"/>
    <lineage>
        <taxon>Bacteria</taxon>
        <taxon>Pseudomonadati</taxon>
        <taxon>Campylobacterota</taxon>
        <taxon>Epsilonproteobacteria</taxon>
        <taxon>Campylobacterales</taxon>
        <taxon>Campylobacteraceae</taxon>
        <taxon>Campylobacter</taxon>
    </lineage>
</organism>
<dbReference type="InterPro" id="IPR010982">
    <property type="entry name" value="Lambda_DNA-bd_dom_sf"/>
</dbReference>
<evidence type="ECO:0000313" key="3">
    <source>
        <dbReference type="Proteomes" id="UP000509414"/>
    </source>
</evidence>
<dbReference type="AlphaFoldDB" id="A0A7H9CJD6"/>
<dbReference type="InterPro" id="IPR001387">
    <property type="entry name" value="Cro/C1-type_HTH"/>
</dbReference>
<proteinExistence type="predicted"/>
<dbReference type="Proteomes" id="UP000509414">
    <property type="component" value="Plasmid unnamed"/>
</dbReference>
<feature type="domain" description="HTH cro/C1-type" evidence="1">
    <location>
        <begin position="35"/>
        <end position="77"/>
    </location>
</feature>
<dbReference type="Pfam" id="PF13443">
    <property type="entry name" value="HTH_26"/>
    <property type="match status" value="1"/>
</dbReference>
<dbReference type="SUPFAM" id="SSF47413">
    <property type="entry name" value="lambda repressor-like DNA-binding domains"/>
    <property type="match status" value="1"/>
</dbReference>
<dbReference type="EMBL" id="CP049076">
    <property type="protein sequence ID" value="QLI06230.1"/>
    <property type="molecule type" value="Genomic_DNA"/>
</dbReference>
<sequence length="92" mass="10523">MKANELNSFDDFLKRDGTFDEIQSYAIKKVITYQLQNEMKNQKITKTKLAQLMNTSRASINRLLDPSNKSLTLNTLECATRVLGKQLSINII</sequence>
<accession>A0A7H9CJD6</accession>
<protein>
    <submittedName>
        <fullName evidence="2">Transcriptional regulator, XRE family</fullName>
    </submittedName>
</protein>
<evidence type="ECO:0000313" key="2">
    <source>
        <dbReference type="EMBL" id="QLI06230.1"/>
    </source>
</evidence>
<geneLocation type="plasmid" evidence="2 3">
    <name>unnamed</name>
</geneLocation>
<name>A0A7H9CJD6_9BACT</name>
<keyword evidence="3" id="KW-1185">Reference proteome</keyword>
<reference evidence="2 3" key="1">
    <citation type="submission" date="2020-02" db="EMBL/GenBank/DDBJ databases">
        <title>Complete genome sequence of the novel Campylobacter species Candidatus Campylobacter infans.</title>
        <authorList>
            <person name="Duim B."/>
            <person name="Zomer A."/>
            <person name="van der Graaf L."/>
            <person name="Wagenaar J."/>
        </authorList>
    </citation>
    <scope>NUCLEOTIDE SEQUENCE [LARGE SCALE GENOMIC DNA]</scope>
    <source>
        <strain evidence="2 3">19S00001</strain>
        <plasmid evidence="2 3">unnamed</plasmid>
    </source>
</reference>
<dbReference type="KEGG" id="cinf:CINF_a0003"/>
<keyword evidence="2" id="KW-0614">Plasmid</keyword>
<gene>
    <name evidence="2" type="ORF">CINF_a0003</name>
</gene>